<proteinExistence type="predicted"/>
<dbReference type="InterPro" id="IPR038389">
    <property type="entry name" value="PSMG2_sf"/>
</dbReference>
<dbReference type="EMBL" id="JAMQOS010000008">
    <property type="protein sequence ID" value="MDS0284420.1"/>
    <property type="molecule type" value="Genomic_DNA"/>
</dbReference>
<comment type="caution">
    <text evidence="1">The sequence shown here is derived from an EMBL/GenBank/DDBJ whole genome shotgun (WGS) entry which is preliminary data.</text>
</comment>
<reference evidence="1 2" key="1">
    <citation type="submission" date="2022-06" db="EMBL/GenBank/DDBJ databases">
        <title>Halomicroarcula sp. a new haloarchaeum isolate from saline soil.</title>
        <authorList>
            <person name="Strakova D."/>
            <person name="Galisteo C."/>
            <person name="Sanchez-Porro C."/>
            <person name="Ventosa A."/>
        </authorList>
    </citation>
    <scope>NUCLEOTIDE SEQUENCE [LARGE SCALE GENOMIC DNA]</scope>
    <source>
        <strain evidence="1 2">S3CR25-11</strain>
    </source>
</reference>
<dbReference type="Pfam" id="PF09754">
    <property type="entry name" value="PAC2"/>
    <property type="match status" value="1"/>
</dbReference>
<dbReference type="Gene3D" id="3.40.50.10900">
    <property type="entry name" value="PAC-like subunit"/>
    <property type="match status" value="1"/>
</dbReference>
<dbReference type="Proteomes" id="UP001268864">
    <property type="component" value="Unassembled WGS sequence"/>
</dbReference>
<gene>
    <name evidence="1" type="ORF">NDI86_20195</name>
</gene>
<evidence type="ECO:0000313" key="2">
    <source>
        <dbReference type="Proteomes" id="UP001268864"/>
    </source>
</evidence>
<dbReference type="PANTHER" id="PTHR35610">
    <property type="entry name" value="3-ISOPROPYLMALATE DEHYDRATASE-RELATED"/>
    <property type="match status" value="1"/>
</dbReference>
<evidence type="ECO:0000313" key="1">
    <source>
        <dbReference type="EMBL" id="MDS0284420.1"/>
    </source>
</evidence>
<dbReference type="RefSeq" id="WP_310902083.1">
    <property type="nucleotide sequence ID" value="NZ_JAMQOS010000008.1"/>
</dbReference>
<keyword evidence="2" id="KW-1185">Reference proteome</keyword>
<dbReference type="SUPFAM" id="SSF159659">
    <property type="entry name" value="Cgl1923-like"/>
    <property type="match status" value="1"/>
</dbReference>
<organism evidence="1 2">
    <name type="scientific">Haloarcula onubensis</name>
    <dbReference type="NCBI Taxonomy" id="2950539"/>
    <lineage>
        <taxon>Archaea</taxon>
        <taxon>Methanobacteriati</taxon>
        <taxon>Methanobacteriota</taxon>
        <taxon>Stenosarchaea group</taxon>
        <taxon>Halobacteria</taxon>
        <taxon>Halobacteriales</taxon>
        <taxon>Haloarculaceae</taxon>
        <taxon>Haloarcula</taxon>
    </lineage>
</organism>
<dbReference type="PANTHER" id="PTHR35610:SF3">
    <property type="entry name" value="PROTEASOME ASSEMBLY CHAPERONE FAMILY PROTEIN"/>
    <property type="match status" value="1"/>
</dbReference>
<name>A0ABU2FUI9_9EURY</name>
<dbReference type="InterPro" id="IPR019151">
    <property type="entry name" value="Proteasome_assmbl_chaperone_2"/>
</dbReference>
<protein>
    <submittedName>
        <fullName evidence="1">PAC2 family protein</fullName>
    </submittedName>
</protein>
<sequence>MAAQPPHQTTVNVTTTEAPAETIIAGFSAYGLAGLTAADYLVTQLGLEETGYVTINALPTITPFADGSPRHHTRLYSRSDLDVTVLVNELLVPRWAADPFASAVIEWLHEYRVDEISLLFGIPVVHQPGEHDVFFVATDDYRTHRLVETDLAPMGRGFLEGINASLIEHGMDTSLRVGLLSTPVHEEVPDVEAAIRLVEAVDTLYELNVDTSELEAFAVKIEEYYQELSERVKADETTQSPADGMFM</sequence>
<accession>A0ABU2FUI9</accession>